<gene>
    <name evidence="3" type="ORF">FE257_004811</name>
</gene>
<feature type="compositionally biased region" description="Low complexity" evidence="1">
    <location>
        <begin position="779"/>
        <end position="788"/>
    </location>
</feature>
<dbReference type="Proteomes" id="UP001194746">
    <property type="component" value="Unassembled WGS sequence"/>
</dbReference>
<dbReference type="EMBL" id="VCAU01000020">
    <property type="protein sequence ID" value="KAF9891247.1"/>
    <property type="molecule type" value="Genomic_DNA"/>
</dbReference>
<evidence type="ECO:0000256" key="1">
    <source>
        <dbReference type="SAM" id="MobiDB-lite"/>
    </source>
</evidence>
<keyword evidence="2" id="KW-0472">Membrane</keyword>
<feature type="compositionally biased region" description="Basic and acidic residues" evidence="1">
    <location>
        <begin position="346"/>
        <end position="357"/>
    </location>
</feature>
<feature type="compositionally biased region" description="Basic and acidic residues" evidence="1">
    <location>
        <begin position="378"/>
        <end position="390"/>
    </location>
</feature>
<feature type="transmembrane region" description="Helical" evidence="2">
    <location>
        <begin position="6"/>
        <end position="30"/>
    </location>
</feature>
<sequence length="895" mass="98861">MVALTTVVAVAVVCAVVVIVGIVVGTVVWVKKRQDRLSLALVNARQGPYGLQNFPVETLTELSREEGSQLRQYGQLPYGRPSEWDLLKSHDSLVSPVDSEPGNFSEKRPLRRSFSWSRSIRHLQNPLRPLRGSSLAPLAESNKEQLSPKRTYEPQDKILLSAVEGVLELPTETTPRHTPERDDERHVVIDPTIRPISSNWPVYHTRERSGNLFPLLEDRFEGYGDHGGRPRGGSITLQTPGDAPAQPAPPPPCAYPPNRFRLSKNDSVRFSTLSLETADSSILDDSRRTSGLESNFASPSLPPCPTFTPYSANDVGRIEYDRRGFTPTTPAFPAPFIFPAVSPSRESQRLESRDTSPRRSQTARSPSHSTERICTPPRRSESLQSRRDVRSSSQYSPIHVPPLNVPNRDSLVPHFSQMQQSQRRNSSNNDPFSSSGMLIHPHALARRSNSFLIQGAQIASNGYVKPPLASALKGGNGPRKGHKRQNCVRISIHPPITFGGPTFSPMVEEPEEFDDLGNIRRSDISYLSAPNLPHINSLNSSVSSLSMGRSSYQDLHSSYYYQQQQQQRQMPPPQRPQPSRRGSDVPPASRSTSYRESTRKKRHRRTQSADNMTTRSLSNRSTQSLQTGSSANKSLPELLTNALPPPTTAVMEASLSSTPSPEKKPPPVWMGPPNYASSPTTYENISPGSPRRSAVKGPRSQPSKPARPSVRSMALQVDTKVSTAPMNNNNNNVWSPPSSASDRSPGRRNMGRASARESSDSLQRKRSAGAPPPMPPPAYQQQQQQQHLPHADSNGQLQDQPDPEPISSLEDSQNSRQIVPIWEDRKLERHPTTKSTVSVVSQLDGPAELQGDVSPMHLNRNRSWKFTTPTKKAVGLGIGAATPGSLYDRDGFLKE</sequence>
<keyword evidence="2" id="KW-0812">Transmembrane</keyword>
<feature type="compositionally biased region" description="Pro residues" evidence="1">
    <location>
        <begin position="246"/>
        <end position="255"/>
    </location>
</feature>
<feature type="compositionally biased region" description="Polar residues" evidence="1">
    <location>
        <begin position="675"/>
        <end position="687"/>
    </location>
</feature>
<feature type="compositionally biased region" description="Basic and acidic residues" evidence="1">
    <location>
        <begin position="754"/>
        <end position="763"/>
    </location>
</feature>
<evidence type="ECO:0000256" key="2">
    <source>
        <dbReference type="SAM" id="Phobius"/>
    </source>
</evidence>
<dbReference type="AlphaFoldDB" id="A0AAD4CRR7"/>
<reference evidence="3" key="1">
    <citation type="journal article" date="2019" name="Beilstein J. Org. Chem.">
        <title>Nanangenines: drimane sesquiterpenoids as the dominant metabolite cohort of a novel Australian fungus, Aspergillus nanangensis.</title>
        <authorList>
            <person name="Lacey H.J."/>
            <person name="Gilchrist C.L.M."/>
            <person name="Crombie A."/>
            <person name="Kalaitzis J.A."/>
            <person name="Vuong D."/>
            <person name="Rutledge P.J."/>
            <person name="Turner P."/>
            <person name="Pitt J.I."/>
            <person name="Lacey E."/>
            <person name="Chooi Y.H."/>
            <person name="Piggott A.M."/>
        </authorList>
    </citation>
    <scope>NUCLEOTIDE SEQUENCE</scope>
    <source>
        <strain evidence="3">MST-FP2251</strain>
    </source>
</reference>
<feature type="compositionally biased region" description="Polar residues" evidence="1">
    <location>
        <begin position="358"/>
        <end position="368"/>
    </location>
</feature>
<feature type="region of interest" description="Disordered" evidence="1">
    <location>
        <begin position="561"/>
        <end position="815"/>
    </location>
</feature>
<keyword evidence="2" id="KW-1133">Transmembrane helix</keyword>
<feature type="compositionally biased region" description="Polar residues" evidence="1">
    <location>
        <begin position="608"/>
        <end position="633"/>
    </location>
</feature>
<reference evidence="3" key="2">
    <citation type="submission" date="2020-02" db="EMBL/GenBank/DDBJ databases">
        <authorList>
            <person name="Gilchrist C.L.M."/>
            <person name="Chooi Y.-H."/>
        </authorList>
    </citation>
    <scope>NUCLEOTIDE SEQUENCE</scope>
    <source>
        <strain evidence="3">MST-FP2251</strain>
    </source>
</reference>
<evidence type="ECO:0000313" key="4">
    <source>
        <dbReference type="Proteomes" id="UP001194746"/>
    </source>
</evidence>
<organism evidence="3 4">
    <name type="scientific">Aspergillus nanangensis</name>
    <dbReference type="NCBI Taxonomy" id="2582783"/>
    <lineage>
        <taxon>Eukaryota</taxon>
        <taxon>Fungi</taxon>
        <taxon>Dikarya</taxon>
        <taxon>Ascomycota</taxon>
        <taxon>Pezizomycotina</taxon>
        <taxon>Eurotiomycetes</taxon>
        <taxon>Eurotiomycetidae</taxon>
        <taxon>Eurotiales</taxon>
        <taxon>Aspergillaceae</taxon>
        <taxon>Aspergillus</taxon>
        <taxon>Aspergillus subgen. Circumdati</taxon>
    </lineage>
</organism>
<keyword evidence="4" id="KW-1185">Reference proteome</keyword>
<comment type="caution">
    <text evidence="3">The sequence shown here is derived from an EMBL/GenBank/DDBJ whole genome shotgun (WGS) entry which is preliminary data.</text>
</comment>
<feature type="compositionally biased region" description="Low complexity" evidence="1">
    <location>
        <begin position="416"/>
        <end position="429"/>
    </location>
</feature>
<feature type="compositionally biased region" description="Polar residues" evidence="1">
    <location>
        <begin position="733"/>
        <end position="742"/>
    </location>
</feature>
<name>A0AAD4CRR7_ASPNN</name>
<accession>A0AAD4CRR7</accession>
<protein>
    <submittedName>
        <fullName evidence="3">Uncharacterized protein</fullName>
    </submittedName>
</protein>
<feature type="region of interest" description="Disordered" evidence="1">
    <location>
        <begin position="331"/>
        <end position="437"/>
    </location>
</feature>
<evidence type="ECO:0000313" key="3">
    <source>
        <dbReference type="EMBL" id="KAF9891247.1"/>
    </source>
</evidence>
<feature type="region of interest" description="Disordered" evidence="1">
    <location>
        <begin position="223"/>
        <end position="256"/>
    </location>
</feature>
<feature type="compositionally biased region" description="Low complexity" evidence="1">
    <location>
        <begin position="331"/>
        <end position="340"/>
    </location>
</feature>
<feature type="region of interest" description="Disordered" evidence="1">
    <location>
        <begin position="286"/>
        <end position="308"/>
    </location>
</feature>
<feature type="region of interest" description="Disordered" evidence="1">
    <location>
        <begin position="876"/>
        <end position="895"/>
    </location>
</feature>
<proteinExistence type="predicted"/>